<dbReference type="InterPro" id="IPR000537">
    <property type="entry name" value="UbiA_prenyltransferase"/>
</dbReference>
<dbReference type="GO" id="GO:0008412">
    <property type="term" value="F:4-hydroxybenzoate polyprenyltransferase activity"/>
    <property type="evidence" value="ECO:0007669"/>
    <property type="project" value="UniProtKB-EC"/>
</dbReference>
<dbReference type="InterPro" id="IPR039653">
    <property type="entry name" value="Prenyltransferase"/>
</dbReference>
<reference evidence="11 12" key="1">
    <citation type="submission" date="2018-05" db="EMBL/GenBank/DDBJ databases">
        <title>A metagenomic window into the 2 km-deep terrestrial subsurface aquifer revealed taxonomically and functionally diverse microbial community comprising novel uncultured bacterial lineages.</title>
        <authorList>
            <person name="Kadnikov V.V."/>
            <person name="Mardanov A.V."/>
            <person name="Beletsky A.V."/>
            <person name="Banks D."/>
            <person name="Pimenov N.V."/>
            <person name="Frank Y.A."/>
            <person name="Karnachuk O.V."/>
            <person name="Ravin N.V."/>
        </authorList>
    </citation>
    <scope>NUCLEOTIDE SEQUENCE [LARGE SCALE GENOMIC DNA]</scope>
    <source>
        <strain evidence="11">BY</strain>
    </source>
</reference>
<dbReference type="NCBIfam" id="TIGR01475">
    <property type="entry name" value="ubiA_other"/>
    <property type="match status" value="1"/>
</dbReference>
<feature type="transmembrane region" description="Helical" evidence="10">
    <location>
        <begin position="85"/>
        <end position="105"/>
    </location>
</feature>
<keyword evidence="4" id="KW-1003">Cell membrane</keyword>
<dbReference type="Pfam" id="PF01040">
    <property type="entry name" value="UbiA"/>
    <property type="match status" value="1"/>
</dbReference>
<comment type="subcellular location">
    <subcellularLocation>
        <location evidence="2">Membrane</location>
        <topology evidence="2">Multi-pass membrane protein</topology>
    </subcellularLocation>
</comment>
<dbReference type="EC" id="2.5.1.39" evidence="9"/>
<dbReference type="GO" id="GO:0005886">
    <property type="term" value="C:plasma membrane"/>
    <property type="evidence" value="ECO:0007669"/>
    <property type="project" value="TreeGrafter"/>
</dbReference>
<protein>
    <recommendedName>
        <fullName evidence="9">4-hydroxybenzoate polyprenyltransferase</fullName>
        <ecNumber evidence="9">2.5.1.39</ecNumber>
    </recommendedName>
</protein>
<dbReference type="Proteomes" id="UP000262583">
    <property type="component" value="Chromosome"/>
</dbReference>
<evidence type="ECO:0000313" key="12">
    <source>
        <dbReference type="Proteomes" id="UP000262583"/>
    </source>
</evidence>
<name>A0A2Z4Y2T5_SUMC1</name>
<keyword evidence="6 10" id="KW-0812">Transmembrane</keyword>
<dbReference type="PANTHER" id="PTHR11048:SF28">
    <property type="entry name" value="4-HYDROXYBENZOATE POLYPRENYLTRANSFERASE, MITOCHONDRIAL"/>
    <property type="match status" value="1"/>
</dbReference>
<dbReference type="Gene3D" id="1.10.357.140">
    <property type="entry name" value="UbiA prenyltransferase"/>
    <property type="match status" value="1"/>
</dbReference>
<evidence type="ECO:0000256" key="3">
    <source>
        <dbReference type="ARBA" id="ARBA00005985"/>
    </source>
</evidence>
<feature type="transmembrane region" description="Helical" evidence="10">
    <location>
        <begin position="233"/>
        <end position="252"/>
    </location>
</feature>
<dbReference type="Gene3D" id="1.20.120.1780">
    <property type="entry name" value="UbiA prenyltransferase"/>
    <property type="match status" value="1"/>
</dbReference>
<gene>
    <name evidence="11" type="ORF">BRCON_0429</name>
</gene>
<keyword evidence="8 10" id="KW-0472">Membrane</keyword>
<dbReference type="InterPro" id="IPR006371">
    <property type="entry name" value="Polyprenyltransferase_UbiA-li"/>
</dbReference>
<keyword evidence="5 11" id="KW-0808">Transferase</keyword>
<dbReference type="AlphaFoldDB" id="A0A2Z4Y2T5"/>
<dbReference type="GO" id="GO:0006744">
    <property type="term" value="P:ubiquinone biosynthetic process"/>
    <property type="evidence" value="ECO:0007669"/>
    <property type="project" value="TreeGrafter"/>
</dbReference>
<organism evidence="11 12">
    <name type="scientific">Sumerlaea chitinivorans</name>
    <dbReference type="NCBI Taxonomy" id="2250252"/>
    <lineage>
        <taxon>Bacteria</taxon>
        <taxon>Candidatus Sumerlaeota</taxon>
        <taxon>Candidatus Sumerlaeia</taxon>
        <taxon>Candidatus Sumerlaeales</taxon>
        <taxon>Candidatus Sumerlaeaceae</taxon>
        <taxon>Candidatus Sumerlaea</taxon>
    </lineage>
</organism>
<evidence type="ECO:0000256" key="9">
    <source>
        <dbReference type="ARBA" id="ARBA00034524"/>
    </source>
</evidence>
<accession>A0A2Z4Y2T5</accession>
<evidence type="ECO:0000256" key="7">
    <source>
        <dbReference type="ARBA" id="ARBA00022989"/>
    </source>
</evidence>
<keyword evidence="7 10" id="KW-1133">Transmembrane helix</keyword>
<evidence type="ECO:0000256" key="6">
    <source>
        <dbReference type="ARBA" id="ARBA00022692"/>
    </source>
</evidence>
<dbReference type="PANTHER" id="PTHR11048">
    <property type="entry name" value="PRENYLTRANSFERASES"/>
    <property type="match status" value="1"/>
</dbReference>
<evidence type="ECO:0000256" key="5">
    <source>
        <dbReference type="ARBA" id="ARBA00022679"/>
    </source>
</evidence>
<dbReference type="EMBL" id="CP030759">
    <property type="protein sequence ID" value="AXA35206.1"/>
    <property type="molecule type" value="Genomic_DNA"/>
</dbReference>
<dbReference type="CDD" id="cd13959">
    <property type="entry name" value="PT_UbiA_COQ2"/>
    <property type="match status" value="1"/>
</dbReference>
<proteinExistence type="inferred from homology"/>
<feature type="transmembrane region" description="Helical" evidence="10">
    <location>
        <begin position="264"/>
        <end position="285"/>
    </location>
</feature>
<feature type="transmembrane region" description="Helical" evidence="10">
    <location>
        <begin position="135"/>
        <end position="155"/>
    </location>
</feature>
<evidence type="ECO:0000256" key="8">
    <source>
        <dbReference type="ARBA" id="ARBA00023136"/>
    </source>
</evidence>
<feature type="transmembrane region" description="Helical" evidence="10">
    <location>
        <begin position="205"/>
        <end position="227"/>
    </location>
</feature>
<dbReference type="InterPro" id="IPR044878">
    <property type="entry name" value="UbiA_sf"/>
</dbReference>
<dbReference type="KEGG" id="schv:BRCON_0429"/>
<feature type="transmembrane region" description="Helical" evidence="10">
    <location>
        <begin position="111"/>
        <end position="128"/>
    </location>
</feature>
<dbReference type="FunFam" id="1.20.120.1780:FF:000001">
    <property type="entry name" value="4-hydroxybenzoate octaprenyltransferase"/>
    <property type="match status" value="1"/>
</dbReference>
<evidence type="ECO:0000256" key="2">
    <source>
        <dbReference type="ARBA" id="ARBA00004141"/>
    </source>
</evidence>
<feature type="transmembrane region" description="Helical" evidence="10">
    <location>
        <begin position="161"/>
        <end position="184"/>
    </location>
</feature>
<keyword evidence="4" id="KW-0997">Cell inner membrane</keyword>
<evidence type="ECO:0000313" key="11">
    <source>
        <dbReference type="EMBL" id="AXA35206.1"/>
    </source>
</evidence>
<comment type="similarity">
    <text evidence="3">Belongs to the UbiA prenyltransferase family.</text>
</comment>
<sequence>MRLLHDLATLLEMIKFQHSVFALPFALSGMLLAGHGWPGLATIFWIVTACVFARTAAMSFNRWADAAIDAKNPRTATRAIPAGKLSRNFALVVTLLSSALFVISAAMLNRLALWLSPVALFVLLGYSYTKHFTSASHFVLGLALGIAPAGAWIAVRGSLDLPPVLLSAAVLTWTAGFDLIYACQDYEFDRAHGLYSIPARFGLRWALRLSALLYLSTVLLLIAVGVAMHLGSWYYVGVGLVAALLTIEHLIVDPRDPAKIHAAFFTVNSWVGLVLFVFCCLDVFLK</sequence>
<evidence type="ECO:0000256" key="10">
    <source>
        <dbReference type="SAM" id="Phobius"/>
    </source>
</evidence>
<evidence type="ECO:0000256" key="4">
    <source>
        <dbReference type="ARBA" id="ARBA00022519"/>
    </source>
</evidence>
<comment type="cofactor">
    <cofactor evidence="1">
        <name>Mg(2+)</name>
        <dbReference type="ChEBI" id="CHEBI:18420"/>
    </cofactor>
</comment>
<dbReference type="FunFam" id="1.10.357.140:FF:000008">
    <property type="entry name" value="4-hydroxybenzoate octaprenyltransferase"/>
    <property type="match status" value="1"/>
</dbReference>
<evidence type="ECO:0000256" key="1">
    <source>
        <dbReference type="ARBA" id="ARBA00001946"/>
    </source>
</evidence>